<feature type="signal peptide" evidence="2">
    <location>
        <begin position="1"/>
        <end position="22"/>
    </location>
</feature>
<feature type="chain" id="PRO_5008886777" evidence="2">
    <location>
        <begin position="23"/>
        <end position="393"/>
    </location>
</feature>
<keyword evidence="2" id="KW-0732">Signal</keyword>
<organism evidence="4 5">
    <name type="scientific">Bacteroides caecimuris</name>
    <dbReference type="NCBI Taxonomy" id="1796613"/>
    <lineage>
        <taxon>Bacteria</taxon>
        <taxon>Pseudomonadati</taxon>
        <taxon>Bacteroidota</taxon>
        <taxon>Bacteroidia</taxon>
        <taxon>Bacteroidales</taxon>
        <taxon>Bacteroidaceae</taxon>
        <taxon>Bacteroides</taxon>
    </lineage>
</organism>
<dbReference type="InterPro" id="IPR052169">
    <property type="entry name" value="CW_Biosynth-Accessory"/>
</dbReference>
<dbReference type="Pfam" id="PF09587">
    <property type="entry name" value="PGA_cap"/>
    <property type="match status" value="1"/>
</dbReference>
<protein>
    <submittedName>
        <fullName evidence="4">Capsular biosynthesis protein</fullName>
    </submittedName>
</protein>
<dbReference type="GeneID" id="82187885"/>
<accession>A0A1C7H0R1</accession>
<dbReference type="PROSITE" id="PS51257">
    <property type="entry name" value="PROKAR_LIPOPROTEIN"/>
    <property type="match status" value="1"/>
</dbReference>
<dbReference type="KEGG" id="bcae:A4V03_12090"/>
<evidence type="ECO:0000256" key="1">
    <source>
        <dbReference type="ARBA" id="ARBA00005662"/>
    </source>
</evidence>
<evidence type="ECO:0000259" key="3">
    <source>
        <dbReference type="SMART" id="SM00854"/>
    </source>
</evidence>
<reference evidence="5" key="1">
    <citation type="submission" date="2016-04" db="EMBL/GenBank/DDBJ databases">
        <title>Complete Genome Sequences of Twelve Strains of a Stable Defined Moderately Diverse Mouse Microbiota 2 (sDMDMm2).</title>
        <authorList>
            <person name="Uchimura Y."/>
            <person name="Wyss M."/>
            <person name="Brugiroux S."/>
            <person name="Limenitakis J.P."/>
            <person name="Stecher B."/>
            <person name="McCoy K.D."/>
            <person name="Macpherson A.J."/>
        </authorList>
    </citation>
    <scope>NUCLEOTIDE SEQUENCE [LARGE SCALE GENOMIC DNA]</scope>
    <source>
        <strain evidence="5">I48</strain>
    </source>
</reference>
<dbReference type="CDD" id="cd07381">
    <property type="entry name" value="MPP_CapA"/>
    <property type="match status" value="1"/>
</dbReference>
<sequence length="393" mass="44377">MRHSLFLMILLLSLSCTSRSQAKRDSIIDTLSDSLSATDSISPTDTLRLLFVGDLMQHQGQINAARTSTGYDYFTCFTYVKEEIRRADLAIANLEVTLGGKPYKGYPAFSAPDEFLTAIHDAGFNVLVTANNHSLDRGKSGLERTIQLIDSLKIPHAGTYINTEERDKKYPLLLEKNGFRIALLNYTYGTNGIPVTPPNIVNYIDTTVIAKDIEESKAMKPDAIIACMHWGIEYQSLPDKEQKFLADWLIQKGVNHVIGSHPHVVQPIEVRTDSVTNDKHLVVYSLGNYISNMSARRTDGGLMVRMELVKDSTVRLNNCEYSLVWTARPIQSGKKNHQLLPVNFPIDSIPLQARNSLKIFTNEARTLFNKHNQGIKEYTFFEKKQQNLLEIKR</sequence>
<dbReference type="AlphaFoldDB" id="A0A1C7H0R1"/>
<dbReference type="SMART" id="SM00854">
    <property type="entry name" value="PGA_cap"/>
    <property type="match status" value="1"/>
</dbReference>
<feature type="domain" description="Capsule synthesis protein CapA" evidence="3">
    <location>
        <begin position="48"/>
        <end position="293"/>
    </location>
</feature>
<dbReference type="SUPFAM" id="SSF56300">
    <property type="entry name" value="Metallo-dependent phosphatases"/>
    <property type="match status" value="1"/>
</dbReference>
<dbReference type="PANTHER" id="PTHR33393:SF12">
    <property type="entry name" value="CAPSULE BIOSYNTHESIS PROTEIN CAPA"/>
    <property type="match status" value="1"/>
</dbReference>
<name>A0A1C7H0R1_9BACE</name>
<dbReference type="Gene3D" id="3.60.21.10">
    <property type="match status" value="1"/>
</dbReference>
<dbReference type="EMBL" id="CP015401">
    <property type="protein sequence ID" value="ANU58215.1"/>
    <property type="molecule type" value="Genomic_DNA"/>
</dbReference>
<comment type="similarity">
    <text evidence="1">Belongs to the CapA family.</text>
</comment>
<evidence type="ECO:0000313" key="5">
    <source>
        <dbReference type="Proteomes" id="UP000092631"/>
    </source>
</evidence>
<dbReference type="PANTHER" id="PTHR33393">
    <property type="entry name" value="POLYGLUTAMINE SYNTHESIS ACCESSORY PROTEIN RV0574C-RELATED"/>
    <property type="match status" value="1"/>
</dbReference>
<dbReference type="OrthoDB" id="9810906at2"/>
<evidence type="ECO:0000256" key="2">
    <source>
        <dbReference type="SAM" id="SignalP"/>
    </source>
</evidence>
<proteinExistence type="inferred from homology"/>
<dbReference type="InterPro" id="IPR029052">
    <property type="entry name" value="Metallo-depent_PP-like"/>
</dbReference>
<keyword evidence="5" id="KW-1185">Reference proteome</keyword>
<dbReference type="Proteomes" id="UP000092631">
    <property type="component" value="Chromosome"/>
</dbReference>
<dbReference type="RefSeq" id="WP_065539113.1">
    <property type="nucleotide sequence ID" value="NZ_CAPDLJ010000072.1"/>
</dbReference>
<dbReference type="InterPro" id="IPR019079">
    <property type="entry name" value="Capsule_synth_CapA"/>
</dbReference>
<gene>
    <name evidence="4" type="ORF">A4V03_12090</name>
</gene>
<evidence type="ECO:0000313" key="4">
    <source>
        <dbReference type="EMBL" id="ANU58215.1"/>
    </source>
</evidence>